<evidence type="ECO:0000256" key="1">
    <source>
        <dbReference type="ARBA" id="ARBA00022723"/>
    </source>
</evidence>
<dbReference type="SMART" id="SM00980">
    <property type="entry name" value="THAP"/>
    <property type="match status" value="2"/>
</dbReference>
<dbReference type="AlphaFoldDB" id="A0A0K8V6E2"/>
<dbReference type="InterPro" id="IPR038441">
    <property type="entry name" value="THAP_Znf_sf"/>
</dbReference>
<reference evidence="7" key="1">
    <citation type="submission" date="2015-06" db="EMBL/GenBank/DDBJ databases">
        <authorList>
            <person name="Hoefler B.C."/>
            <person name="Straight P.D."/>
        </authorList>
    </citation>
    <scope>NUCLEOTIDE SEQUENCE</scope>
</reference>
<dbReference type="GO" id="GO:0043565">
    <property type="term" value="F:sequence-specific DNA binding"/>
    <property type="evidence" value="ECO:0007669"/>
    <property type="project" value="InterPro"/>
</dbReference>
<evidence type="ECO:0000259" key="6">
    <source>
        <dbReference type="PROSITE" id="PS50950"/>
    </source>
</evidence>
<proteinExistence type="predicted"/>
<evidence type="ECO:0000256" key="4">
    <source>
        <dbReference type="ARBA" id="ARBA00023125"/>
    </source>
</evidence>
<feature type="domain" description="THAP-type" evidence="6">
    <location>
        <begin position="1"/>
        <end position="76"/>
    </location>
</feature>
<gene>
    <name evidence="7" type="ORF">c7_g7_i1</name>
</gene>
<dbReference type="GO" id="GO:0008270">
    <property type="term" value="F:zinc ion binding"/>
    <property type="evidence" value="ECO:0007669"/>
    <property type="project" value="UniProtKB-KW"/>
</dbReference>
<dbReference type="Pfam" id="PF05485">
    <property type="entry name" value="THAP"/>
    <property type="match status" value="2"/>
</dbReference>
<keyword evidence="2 5" id="KW-0863">Zinc-finger</keyword>
<dbReference type="SUPFAM" id="SSF57716">
    <property type="entry name" value="Glucocorticoid receptor-like (DNA-binding domain)"/>
    <property type="match status" value="2"/>
</dbReference>
<dbReference type="PANTHER" id="PTHR46600">
    <property type="entry name" value="THAP DOMAIN-CONTAINING"/>
    <property type="match status" value="1"/>
</dbReference>
<sequence length="189" mass="21720">MPRIRKCCVRECNNDNKKCNLFVWPKNEKIARKWCRNLGFEGRKIATTNTFVCAMHFEDYALGAKRLKIGAVPTLKLGKSDDAVYLSIKKSNEVRTCCAKGCPSDEKDILFAFPDDEIDFDNWVLALKISTSYSDRRKLFICDRHFDVDSIINKKLKEGAIPKHNLFYETVGNCSSFSSNRVLHPSKRQ</sequence>
<dbReference type="OrthoDB" id="7312725at2759"/>
<protein>
    <recommendedName>
        <fullName evidence="6">THAP-type domain-containing protein</fullName>
    </recommendedName>
</protein>
<dbReference type="InterPro" id="IPR006612">
    <property type="entry name" value="THAP_Znf"/>
</dbReference>
<evidence type="ECO:0000313" key="7">
    <source>
        <dbReference type="EMBL" id="JAI34504.1"/>
    </source>
</evidence>
<dbReference type="SMART" id="SM00692">
    <property type="entry name" value="DM3"/>
    <property type="match status" value="2"/>
</dbReference>
<dbReference type="PROSITE" id="PS50950">
    <property type="entry name" value="ZF_THAP"/>
    <property type="match status" value="2"/>
</dbReference>
<keyword evidence="4 5" id="KW-0238">DNA-binding</keyword>
<keyword evidence="1" id="KW-0479">Metal-binding</keyword>
<evidence type="ECO:0000256" key="3">
    <source>
        <dbReference type="ARBA" id="ARBA00022833"/>
    </source>
</evidence>
<evidence type="ECO:0000256" key="2">
    <source>
        <dbReference type="ARBA" id="ARBA00022771"/>
    </source>
</evidence>
<name>A0A0K8V6E2_BACLA</name>
<feature type="domain" description="THAP-type" evidence="6">
    <location>
        <begin position="93"/>
        <end position="165"/>
    </location>
</feature>
<evidence type="ECO:0000256" key="5">
    <source>
        <dbReference type="PROSITE-ProRule" id="PRU00309"/>
    </source>
</evidence>
<dbReference type="EMBL" id="GDHF01017810">
    <property type="protein sequence ID" value="JAI34504.1"/>
    <property type="molecule type" value="Transcribed_RNA"/>
</dbReference>
<dbReference type="PANTHER" id="PTHR46600:SF11">
    <property type="entry name" value="THAP DOMAIN-CONTAINING PROTEIN 10"/>
    <property type="match status" value="1"/>
</dbReference>
<keyword evidence="3" id="KW-0862">Zinc</keyword>
<dbReference type="InterPro" id="IPR026516">
    <property type="entry name" value="THAP1/10"/>
</dbReference>
<accession>A0A0K8V6E2</accession>
<organism evidence="7">
    <name type="scientific">Bactrocera latifrons</name>
    <name type="common">Malaysian fruit fly</name>
    <name type="synonym">Chaetodacus latifrons</name>
    <dbReference type="NCBI Taxonomy" id="174628"/>
    <lineage>
        <taxon>Eukaryota</taxon>
        <taxon>Metazoa</taxon>
        <taxon>Ecdysozoa</taxon>
        <taxon>Arthropoda</taxon>
        <taxon>Hexapoda</taxon>
        <taxon>Insecta</taxon>
        <taxon>Pterygota</taxon>
        <taxon>Neoptera</taxon>
        <taxon>Endopterygota</taxon>
        <taxon>Diptera</taxon>
        <taxon>Brachycera</taxon>
        <taxon>Muscomorpha</taxon>
        <taxon>Tephritoidea</taxon>
        <taxon>Tephritidae</taxon>
        <taxon>Bactrocera</taxon>
        <taxon>Bactrocera</taxon>
    </lineage>
</organism>
<dbReference type="Gene3D" id="6.20.210.20">
    <property type="entry name" value="THAP domain"/>
    <property type="match status" value="2"/>
</dbReference>